<name>A0A8J6N1P9_9DELT</name>
<dbReference type="Proteomes" id="UP000650524">
    <property type="component" value="Unassembled WGS sequence"/>
</dbReference>
<accession>A0A8J6N1P9</accession>
<dbReference type="InterPro" id="IPR011518">
    <property type="entry name" value="Transposase_36"/>
</dbReference>
<gene>
    <name evidence="1" type="ORF">H8E19_15140</name>
</gene>
<dbReference type="EMBL" id="JACNJD010000309">
    <property type="protein sequence ID" value="MBC8178738.1"/>
    <property type="molecule type" value="Genomic_DNA"/>
</dbReference>
<dbReference type="NCBIfam" id="NF033519">
    <property type="entry name" value="transpos_ISAzo13"/>
    <property type="match status" value="1"/>
</dbReference>
<reference evidence="1 2" key="1">
    <citation type="submission" date="2020-08" db="EMBL/GenBank/DDBJ databases">
        <title>Bridging the membrane lipid divide: bacteria of the FCB group superphylum have the potential to synthesize archaeal ether lipids.</title>
        <authorList>
            <person name="Villanueva L."/>
            <person name="Von Meijenfeldt F.A.B."/>
            <person name="Westbye A.B."/>
            <person name="Yadav S."/>
            <person name="Hopmans E.C."/>
            <person name="Dutilh B.E."/>
            <person name="Sinninghe Damste J.S."/>
        </authorList>
    </citation>
    <scope>NUCLEOTIDE SEQUENCE [LARGE SCALE GENOMIC DNA]</scope>
    <source>
        <strain evidence="1">NIOZ-UU27</strain>
    </source>
</reference>
<evidence type="ECO:0000313" key="2">
    <source>
        <dbReference type="Proteomes" id="UP000650524"/>
    </source>
</evidence>
<dbReference type="AlphaFoldDB" id="A0A8J6N1P9"/>
<protein>
    <submittedName>
        <fullName evidence="1">ISAzo13 family transposase</fullName>
    </submittedName>
</protein>
<dbReference type="Pfam" id="PF07592">
    <property type="entry name" value="DDE_Tnp_ISAZ013"/>
    <property type="match status" value="1"/>
</dbReference>
<evidence type="ECO:0000313" key="1">
    <source>
        <dbReference type="EMBL" id="MBC8178738.1"/>
    </source>
</evidence>
<feature type="non-terminal residue" evidence="1">
    <location>
        <position position="1"/>
    </location>
</feature>
<proteinExistence type="predicted"/>
<organism evidence="1 2">
    <name type="scientific">Candidatus Desulfacyla euxinica</name>
    <dbReference type="NCBI Taxonomy" id="2841693"/>
    <lineage>
        <taxon>Bacteria</taxon>
        <taxon>Deltaproteobacteria</taxon>
        <taxon>Candidatus Desulfacyla</taxon>
    </lineage>
</organism>
<comment type="caution">
    <text evidence="1">The sequence shown here is derived from an EMBL/GenBank/DDBJ whole genome shotgun (WGS) entry which is preliminary data.</text>
</comment>
<sequence>QQLKRAGIQVSGNTVGRLLKNMDFSLRVNLKTLESGLRNPPDPRERDLQFRYIRGQINDYMGQGMPVVSVDTKCREKVGLFHQSGRRWVQRPIEVLDHDFPSDAKGVAIPYGIYDLSLNKGFVCVGTTCDTSEFAVDSIRTWWSQAGSNHYPHADRLLILADCGGSNGYRTRLWKHSLHVGFCNRFGLQVKVCHYPPGSSKWNPIEHRMFSFISRNWAAQPLRDYETVLKFIRTTKTSVGLKIRARLNTKRYKNGKKVSNEQMNQIALKNHTLRPSWNYSISPSKM</sequence>